<evidence type="ECO:0000256" key="1">
    <source>
        <dbReference type="SAM" id="MobiDB-lite"/>
    </source>
</evidence>
<dbReference type="EMBL" id="CAXHTA020000006">
    <property type="protein sequence ID" value="CAL5222100.1"/>
    <property type="molecule type" value="Genomic_DNA"/>
</dbReference>
<sequence length="358" mass="39084">MSNKEKTVKRWLPVVRLPHPDGAERSGMQSIASGSFSHPGSSSNKDSSGGGSQGPSNGDTLGARAASSLNVLAKPFISPGTDATPSDSMSLGLKSPRHLAITPGPCPSQDPVGPAGSRPMLVRGGDELTMLVQRTPTSLLEPLTFFVSWQGVPTLVFRGFPPAITQLKGVFERMHPTLPKENPGSRWPKTSLGALRDAKRLTPDQLKLLLKICREEGAQLQEGGLQPLEIDRAALCIFECRSLERLMSWAEVPFTPSVDSSEPTPEEVGRVEKILSEADDDDYWFAASKDGNRISHYREEHLGVSLVYGLPLVDGSSNAGRLWSFIHRFRMRVDLELPDMYNWFADCSLHVTLRAIMG</sequence>
<name>A0ABP1FQ78_9CHLO</name>
<organism evidence="2 3">
    <name type="scientific">Coccomyxa viridis</name>
    <dbReference type="NCBI Taxonomy" id="1274662"/>
    <lineage>
        <taxon>Eukaryota</taxon>
        <taxon>Viridiplantae</taxon>
        <taxon>Chlorophyta</taxon>
        <taxon>core chlorophytes</taxon>
        <taxon>Trebouxiophyceae</taxon>
        <taxon>Trebouxiophyceae incertae sedis</taxon>
        <taxon>Coccomyxaceae</taxon>
        <taxon>Coccomyxa</taxon>
    </lineage>
</organism>
<feature type="compositionally biased region" description="Low complexity" evidence="1">
    <location>
        <begin position="30"/>
        <end position="47"/>
    </location>
</feature>
<keyword evidence="3" id="KW-1185">Reference proteome</keyword>
<comment type="caution">
    <text evidence="2">The sequence shown here is derived from an EMBL/GenBank/DDBJ whole genome shotgun (WGS) entry which is preliminary data.</text>
</comment>
<proteinExistence type="predicted"/>
<reference evidence="2 3" key="1">
    <citation type="submission" date="2024-06" db="EMBL/GenBank/DDBJ databases">
        <authorList>
            <person name="Kraege A."/>
            <person name="Thomma B."/>
        </authorList>
    </citation>
    <scope>NUCLEOTIDE SEQUENCE [LARGE SCALE GENOMIC DNA]</scope>
</reference>
<gene>
    <name evidence="2" type="primary">g4409</name>
    <name evidence="2" type="ORF">VP750_LOCUS3759</name>
</gene>
<evidence type="ECO:0000313" key="2">
    <source>
        <dbReference type="EMBL" id="CAL5222100.1"/>
    </source>
</evidence>
<dbReference type="Proteomes" id="UP001497392">
    <property type="component" value="Unassembled WGS sequence"/>
</dbReference>
<evidence type="ECO:0000313" key="3">
    <source>
        <dbReference type="Proteomes" id="UP001497392"/>
    </source>
</evidence>
<protein>
    <submittedName>
        <fullName evidence="2">G4409 protein</fullName>
    </submittedName>
</protein>
<accession>A0ABP1FQ78</accession>
<feature type="region of interest" description="Disordered" evidence="1">
    <location>
        <begin position="1"/>
        <end position="62"/>
    </location>
</feature>